<dbReference type="Proteomes" id="UP000617979">
    <property type="component" value="Unassembled WGS sequence"/>
</dbReference>
<keyword evidence="3" id="KW-1185">Reference proteome</keyword>
<keyword evidence="1" id="KW-0812">Transmembrane</keyword>
<reference evidence="3" key="1">
    <citation type="journal article" date="2019" name="Int. J. Syst. Evol. Microbiol.">
        <title>The Global Catalogue of Microorganisms (GCM) 10K type strain sequencing project: providing services to taxonomists for standard genome sequencing and annotation.</title>
        <authorList>
            <consortium name="The Broad Institute Genomics Platform"/>
            <consortium name="The Broad Institute Genome Sequencing Center for Infectious Disease"/>
            <person name="Wu L."/>
            <person name="Ma J."/>
        </authorList>
    </citation>
    <scope>NUCLEOTIDE SEQUENCE [LARGE SCALE GENOMIC DNA]</scope>
    <source>
        <strain evidence="3">CGMCC 1.12404</strain>
    </source>
</reference>
<feature type="transmembrane region" description="Helical" evidence="1">
    <location>
        <begin position="34"/>
        <end position="51"/>
    </location>
</feature>
<keyword evidence="1" id="KW-1133">Transmembrane helix</keyword>
<evidence type="ECO:0000313" key="3">
    <source>
        <dbReference type="Proteomes" id="UP000617979"/>
    </source>
</evidence>
<comment type="caution">
    <text evidence="2">The sequence shown here is derived from an EMBL/GenBank/DDBJ whole genome shotgun (WGS) entry which is preliminary data.</text>
</comment>
<keyword evidence="1" id="KW-0472">Membrane</keyword>
<dbReference type="EMBL" id="BMEX01000005">
    <property type="protein sequence ID" value="GGA45717.1"/>
    <property type="molecule type" value="Genomic_DNA"/>
</dbReference>
<evidence type="ECO:0000256" key="1">
    <source>
        <dbReference type="SAM" id="Phobius"/>
    </source>
</evidence>
<accession>A0ABQ1GKN8</accession>
<evidence type="ECO:0000313" key="2">
    <source>
        <dbReference type="EMBL" id="GGA45717.1"/>
    </source>
</evidence>
<feature type="transmembrane region" description="Helical" evidence="1">
    <location>
        <begin position="63"/>
        <end position="83"/>
    </location>
</feature>
<organism evidence="2 3">
    <name type="scientific">Kroppenstedtia guangzhouensis</name>
    <dbReference type="NCBI Taxonomy" id="1274356"/>
    <lineage>
        <taxon>Bacteria</taxon>
        <taxon>Bacillati</taxon>
        <taxon>Bacillota</taxon>
        <taxon>Bacilli</taxon>
        <taxon>Bacillales</taxon>
        <taxon>Thermoactinomycetaceae</taxon>
        <taxon>Kroppenstedtia</taxon>
    </lineage>
</organism>
<sequence>MSPVYLYAAMKWGVAWMMIILVDRWTDGLSLGASHQGLSISFILAVIGLWLDRLMVADNRSTTAAIVDLLIYSSLFYGLQYLFPSVYVDTNTALTVGLLLAGSELLFHPLLSVTAGKGRNT</sequence>
<feature type="transmembrane region" description="Helical" evidence="1">
    <location>
        <begin position="95"/>
        <end position="115"/>
    </location>
</feature>
<gene>
    <name evidence="2" type="ORF">GCM10007416_18580</name>
</gene>
<feature type="transmembrane region" description="Helical" evidence="1">
    <location>
        <begin position="5"/>
        <end position="22"/>
    </location>
</feature>
<name>A0ABQ1GKN8_9BACL</name>
<proteinExistence type="predicted"/>
<dbReference type="RefSeq" id="WP_188432219.1">
    <property type="nucleotide sequence ID" value="NZ_BMEX01000005.1"/>
</dbReference>
<protein>
    <submittedName>
        <fullName evidence="2">Uncharacterized protein</fullName>
    </submittedName>
</protein>